<keyword evidence="3" id="KW-0012">Acyltransferase</keyword>
<accession>A0ABU5N897</accession>
<comment type="caution">
    <text evidence="3">The sequence shown here is derived from an EMBL/GenBank/DDBJ whole genome shotgun (WGS) entry which is preliminary data.</text>
</comment>
<dbReference type="Pfam" id="PF13673">
    <property type="entry name" value="Acetyltransf_10"/>
    <property type="match status" value="1"/>
</dbReference>
<dbReference type="InterPro" id="IPR016181">
    <property type="entry name" value="Acyl_CoA_acyltransferase"/>
</dbReference>
<evidence type="ECO:0000259" key="2">
    <source>
        <dbReference type="Pfam" id="PF13673"/>
    </source>
</evidence>
<proteinExistence type="predicted"/>
<dbReference type="EMBL" id="JAWJYN010000002">
    <property type="protein sequence ID" value="MDZ8162286.1"/>
    <property type="molecule type" value="Genomic_DNA"/>
</dbReference>
<dbReference type="GO" id="GO:0016746">
    <property type="term" value="F:acyltransferase activity"/>
    <property type="evidence" value="ECO:0007669"/>
    <property type="project" value="UniProtKB-KW"/>
</dbReference>
<sequence>MRDQASPPGPPRCIGRTGRTLSCTARGGGLAAELMRRAIAESTRRRPDLEIRLDAQARLASWYGRFGFEVAGAPFEEDGIPHVPMARAPHAPAPDAG</sequence>
<keyword evidence="4" id="KW-1185">Reference proteome</keyword>
<dbReference type="SUPFAM" id="SSF55729">
    <property type="entry name" value="Acyl-CoA N-acyltransferases (Nat)"/>
    <property type="match status" value="1"/>
</dbReference>
<gene>
    <name evidence="3" type="ORF">R2Q92_10605</name>
</gene>
<organism evidence="3 4">
    <name type="scientific">Microbacterium aquimaris</name>
    <dbReference type="NCBI Taxonomy" id="459816"/>
    <lineage>
        <taxon>Bacteria</taxon>
        <taxon>Bacillati</taxon>
        <taxon>Actinomycetota</taxon>
        <taxon>Actinomycetes</taxon>
        <taxon>Micrococcales</taxon>
        <taxon>Microbacteriaceae</taxon>
        <taxon>Microbacterium</taxon>
    </lineage>
</organism>
<evidence type="ECO:0000313" key="3">
    <source>
        <dbReference type="EMBL" id="MDZ8162286.1"/>
    </source>
</evidence>
<dbReference type="Proteomes" id="UP001291912">
    <property type="component" value="Unassembled WGS sequence"/>
</dbReference>
<evidence type="ECO:0000256" key="1">
    <source>
        <dbReference type="SAM" id="MobiDB-lite"/>
    </source>
</evidence>
<keyword evidence="3" id="KW-0808">Transferase</keyword>
<protein>
    <submittedName>
        <fullName evidence="3">GNAT family N-acetyltransferase</fullName>
        <ecNumber evidence="3">2.3.1.-</ecNumber>
    </submittedName>
</protein>
<reference evidence="3 4" key="1">
    <citation type="submission" date="2023-10" db="EMBL/GenBank/DDBJ databases">
        <title>Microbacterium xanthum sp. nov., isolated from seaweed.</title>
        <authorList>
            <person name="Lee S.D."/>
        </authorList>
    </citation>
    <scope>NUCLEOTIDE SEQUENCE [LARGE SCALE GENOMIC DNA]</scope>
    <source>
        <strain evidence="3 4">KCTC 19124</strain>
    </source>
</reference>
<dbReference type="RefSeq" id="WP_206697381.1">
    <property type="nucleotide sequence ID" value="NZ_BAAAPT010000002.1"/>
</dbReference>
<dbReference type="EC" id="2.3.1.-" evidence="3"/>
<feature type="region of interest" description="Disordered" evidence="1">
    <location>
        <begin position="1"/>
        <end position="20"/>
    </location>
</feature>
<evidence type="ECO:0000313" key="4">
    <source>
        <dbReference type="Proteomes" id="UP001291912"/>
    </source>
</evidence>
<feature type="domain" description="N-acetyltransferase" evidence="2">
    <location>
        <begin position="25"/>
        <end position="86"/>
    </location>
</feature>
<dbReference type="InterPro" id="IPR000182">
    <property type="entry name" value="GNAT_dom"/>
</dbReference>
<dbReference type="Gene3D" id="3.40.630.30">
    <property type="match status" value="1"/>
</dbReference>
<name>A0ABU5N897_9MICO</name>